<dbReference type="Gene3D" id="3.30.420.40">
    <property type="match status" value="2"/>
</dbReference>
<dbReference type="InterPro" id="IPR043129">
    <property type="entry name" value="ATPase_NBD"/>
</dbReference>
<evidence type="ECO:0000259" key="1">
    <source>
        <dbReference type="Pfam" id="PF01869"/>
    </source>
</evidence>
<dbReference type="EMBL" id="BJYE01000006">
    <property type="protein sequence ID" value="GEN56204.1"/>
    <property type="molecule type" value="Genomic_DNA"/>
</dbReference>
<feature type="domain" description="ATPase BadF/BadG/BcrA/BcrD type" evidence="1">
    <location>
        <begin position="4"/>
        <end position="303"/>
    </location>
</feature>
<dbReference type="GO" id="GO:0016301">
    <property type="term" value="F:kinase activity"/>
    <property type="evidence" value="ECO:0007669"/>
    <property type="project" value="UniProtKB-KW"/>
</dbReference>
<evidence type="ECO:0000313" key="2">
    <source>
        <dbReference type="EMBL" id="GEN56204.1"/>
    </source>
</evidence>
<proteinExistence type="predicted"/>
<organism evidence="2 3">
    <name type="scientific">Halolactibacillus alkaliphilus</name>
    <dbReference type="NCBI Taxonomy" id="442899"/>
    <lineage>
        <taxon>Bacteria</taxon>
        <taxon>Bacillati</taxon>
        <taxon>Bacillota</taxon>
        <taxon>Bacilli</taxon>
        <taxon>Bacillales</taxon>
        <taxon>Bacillaceae</taxon>
        <taxon>Halolactibacillus</taxon>
    </lineage>
</organism>
<dbReference type="Pfam" id="PF01869">
    <property type="entry name" value="BcrAD_BadFG"/>
    <property type="match status" value="1"/>
</dbReference>
<evidence type="ECO:0000313" key="3">
    <source>
        <dbReference type="Proteomes" id="UP000321400"/>
    </source>
</evidence>
<dbReference type="InterPro" id="IPR052519">
    <property type="entry name" value="Euk-type_GlcNAc_Kinase"/>
</dbReference>
<dbReference type="AlphaFoldDB" id="A0A511WZT9"/>
<dbReference type="InterPro" id="IPR002731">
    <property type="entry name" value="ATPase_BadF"/>
</dbReference>
<sequence length="325" mass="35095">MYFLGVDGGGTKTQAIVVNKEGVVLGEGKSGPANHQLCGMDCALSEIETAINSALSSAHLEKSDISFVQYGLAGADRAEDFRIIRGALETLPFKKWDVVCDTLEGLRLGSDNHTGVVLVCGTGTNAAGRNIHGLEVQTGGFGYLYGDSSGGTHISEDAFRRMIRSYEKREQETVLTKHIPEYLGFNSVEALLDHYLDNNISDIPASLAEIVHQAANSGDQVARNILSDSGHELGLAALSVIKRLNLQGQPKNKIPIVLVGSILQKGRNPFLMNSLKSTIEKDVQHYELIIPTLDPVYGAVMLAMDQCNIDITSSKIEEKLRMGAI</sequence>
<keyword evidence="3" id="KW-1185">Reference proteome</keyword>
<comment type="caution">
    <text evidence="2">The sequence shown here is derived from an EMBL/GenBank/DDBJ whole genome shotgun (WGS) entry which is preliminary data.</text>
</comment>
<accession>A0A511WZT9</accession>
<dbReference type="RefSeq" id="WP_229675482.1">
    <property type="nucleotide sequence ID" value="NZ_BJYE01000006.1"/>
</dbReference>
<keyword evidence="2" id="KW-0418">Kinase</keyword>
<dbReference type="Proteomes" id="UP000321400">
    <property type="component" value="Unassembled WGS sequence"/>
</dbReference>
<protein>
    <submittedName>
        <fullName evidence="2">Kinase</fullName>
    </submittedName>
</protein>
<reference evidence="2 3" key="1">
    <citation type="submission" date="2019-07" db="EMBL/GenBank/DDBJ databases">
        <title>Whole genome shotgun sequence of Halolactibacillus alkaliphilus NBRC 103919.</title>
        <authorList>
            <person name="Hosoyama A."/>
            <person name="Uohara A."/>
            <person name="Ohji S."/>
            <person name="Ichikawa N."/>
        </authorList>
    </citation>
    <scope>NUCLEOTIDE SEQUENCE [LARGE SCALE GENOMIC DNA]</scope>
    <source>
        <strain evidence="2 3">NBRC 103919</strain>
    </source>
</reference>
<keyword evidence="2" id="KW-0808">Transferase</keyword>
<dbReference type="PANTHER" id="PTHR43190:SF3">
    <property type="entry name" value="N-ACETYL-D-GLUCOSAMINE KINASE"/>
    <property type="match status" value="1"/>
</dbReference>
<gene>
    <name evidence="2" type="ORF">HAL01_06680</name>
</gene>
<dbReference type="CDD" id="cd24007">
    <property type="entry name" value="ASKHA_NBD_eukNAGK-like"/>
    <property type="match status" value="1"/>
</dbReference>
<dbReference type="PANTHER" id="PTHR43190">
    <property type="entry name" value="N-ACETYL-D-GLUCOSAMINE KINASE"/>
    <property type="match status" value="1"/>
</dbReference>
<dbReference type="STRING" id="442899.SAMN05720591_104105"/>
<name>A0A511WZT9_9BACI</name>
<dbReference type="SUPFAM" id="SSF53067">
    <property type="entry name" value="Actin-like ATPase domain"/>
    <property type="match status" value="2"/>
</dbReference>